<dbReference type="PANTHER" id="PTHR41313">
    <property type="entry name" value="ADENINE-SPECIFIC METHYLTRANSFERASE"/>
    <property type="match status" value="1"/>
</dbReference>
<feature type="region of interest" description="Disordered" evidence="1">
    <location>
        <begin position="1667"/>
        <end position="1718"/>
    </location>
</feature>
<evidence type="ECO:0000256" key="1">
    <source>
        <dbReference type="SAM" id="MobiDB-lite"/>
    </source>
</evidence>
<evidence type="ECO:0000313" key="4">
    <source>
        <dbReference type="EMBL" id="MBZ5708222.1"/>
    </source>
</evidence>
<evidence type="ECO:0000259" key="2">
    <source>
        <dbReference type="PROSITE" id="PS51192"/>
    </source>
</evidence>
<evidence type="ECO:0000313" key="5">
    <source>
        <dbReference type="Proteomes" id="UP001139031"/>
    </source>
</evidence>
<dbReference type="Gene3D" id="3.70.10.10">
    <property type="match status" value="1"/>
</dbReference>
<dbReference type="PROSITE" id="PS51192">
    <property type="entry name" value="HELICASE_ATP_BIND_1"/>
    <property type="match status" value="1"/>
</dbReference>
<dbReference type="InterPro" id="IPR014001">
    <property type="entry name" value="Helicase_ATP-bd"/>
</dbReference>
<dbReference type="InterPro" id="IPR002052">
    <property type="entry name" value="DNA_methylase_N6_adenine_CS"/>
</dbReference>
<dbReference type="RefSeq" id="WP_224189974.1">
    <property type="nucleotide sequence ID" value="NZ_JAIRAU010000001.1"/>
</dbReference>
<name>A0ABS7TJ13_9BACT</name>
<dbReference type="InterPro" id="IPR011639">
    <property type="entry name" value="MethylTrfase_TaqI-like_dom"/>
</dbReference>
<reference evidence="4" key="1">
    <citation type="submission" date="2021-08" db="EMBL/GenBank/DDBJ databases">
        <authorList>
            <person name="Stevens D.C."/>
        </authorList>
    </citation>
    <scope>NUCLEOTIDE SEQUENCE</scope>
    <source>
        <strain evidence="4">DSM 53165</strain>
    </source>
</reference>
<keyword evidence="4" id="KW-0067">ATP-binding</keyword>
<organism evidence="4 5">
    <name type="scientific">Nannocystis pusilla</name>
    <dbReference type="NCBI Taxonomy" id="889268"/>
    <lineage>
        <taxon>Bacteria</taxon>
        <taxon>Pseudomonadati</taxon>
        <taxon>Myxococcota</taxon>
        <taxon>Polyangia</taxon>
        <taxon>Nannocystales</taxon>
        <taxon>Nannocystaceae</taxon>
        <taxon>Nannocystis</taxon>
    </lineage>
</organism>
<dbReference type="InterPro" id="IPR001650">
    <property type="entry name" value="Helicase_C-like"/>
</dbReference>
<dbReference type="EMBL" id="JAIRAU010000001">
    <property type="protein sequence ID" value="MBZ5708222.1"/>
    <property type="molecule type" value="Genomic_DNA"/>
</dbReference>
<accession>A0ABS7TJ13</accession>
<dbReference type="SUPFAM" id="SSF52540">
    <property type="entry name" value="P-loop containing nucleoside triphosphate hydrolases"/>
    <property type="match status" value="2"/>
</dbReference>
<dbReference type="PRINTS" id="PR00507">
    <property type="entry name" value="N12N6MTFRASE"/>
</dbReference>
<dbReference type="InterPro" id="IPR006935">
    <property type="entry name" value="Helicase/UvrB_N"/>
</dbReference>
<dbReference type="Proteomes" id="UP001139031">
    <property type="component" value="Unassembled WGS sequence"/>
</dbReference>
<keyword evidence="4" id="KW-0547">Nucleotide-binding</keyword>
<dbReference type="SMART" id="SM00490">
    <property type="entry name" value="HELICc"/>
    <property type="match status" value="1"/>
</dbReference>
<comment type="caution">
    <text evidence="4">The sequence shown here is derived from an EMBL/GenBank/DDBJ whole genome shotgun (WGS) entry which is preliminary data.</text>
</comment>
<dbReference type="InterPro" id="IPR029063">
    <property type="entry name" value="SAM-dependent_MTases_sf"/>
</dbReference>
<protein>
    <submittedName>
        <fullName evidence="4">DEAD/DEAH box helicase family protein</fullName>
    </submittedName>
</protein>
<keyword evidence="5" id="KW-1185">Reference proteome</keyword>
<dbReference type="InterPro" id="IPR052933">
    <property type="entry name" value="DNA_Protect_Modify"/>
</dbReference>
<keyword evidence="4" id="KW-0378">Hydrolase</keyword>
<dbReference type="Pfam" id="PF07669">
    <property type="entry name" value="Eco57I"/>
    <property type="match status" value="1"/>
</dbReference>
<dbReference type="SMART" id="SM00487">
    <property type="entry name" value="DEXDc"/>
    <property type="match status" value="1"/>
</dbReference>
<dbReference type="Gene3D" id="3.40.50.150">
    <property type="entry name" value="Vaccinia Virus protein VP39"/>
    <property type="match status" value="1"/>
</dbReference>
<dbReference type="Pfam" id="PF04851">
    <property type="entry name" value="ResIII"/>
    <property type="match status" value="1"/>
</dbReference>
<dbReference type="Gene3D" id="3.10.150.10">
    <property type="entry name" value="DNA Polymerase III, subunit A, domain 2"/>
    <property type="match status" value="1"/>
</dbReference>
<dbReference type="SUPFAM" id="SSF53335">
    <property type="entry name" value="S-adenosyl-L-methionine-dependent methyltransferases"/>
    <property type="match status" value="1"/>
</dbReference>
<keyword evidence="4" id="KW-0347">Helicase</keyword>
<feature type="domain" description="Helicase C-terminal" evidence="3">
    <location>
        <begin position="1210"/>
        <end position="1359"/>
    </location>
</feature>
<feature type="compositionally biased region" description="Low complexity" evidence="1">
    <location>
        <begin position="1690"/>
        <end position="1717"/>
    </location>
</feature>
<dbReference type="Gene3D" id="3.40.50.300">
    <property type="entry name" value="P-loop containing nucleotide triphosphate hydrolases"/>
    <property type="match status" value="2"/>
</dbReference>
<proteinExistence type="predicted"/>
<dbReference type="PROSITE" id="PS00092">
    <property type="entry name" value="N6_MTASE"/>
    <property type="match status" value="1"/>
</dbReference>
<evidence type="ECO:0000259" key="3">
    <source>
        <dbReference type="PROSITE" id="PS51194"/>
    </source>
</evidence>
<sequence length="2274" mass="252100">MDTLVIPQEAIDRFERRAAEVRDLLRRARKGGQNVPSDAYLEDFLSRKRGPLIRMIAEALAQRAPVMDLERADEWTVTQRTDANLTAMQLLTSKPAASMTTADRKVLARYSGWGGLSIEKAQGGSPPSLRVDPVSLQHEYYTPTALTLEIARAVSSLLADLVGADGMIRALEPSAGIGRFIRAFDAVGSPPIRWTAVELSALAASMLAAVRPGLEIFTSSFESWVAQHGPEYVGRLNLVVANPPFGSRGEFKVEDPDRSYRESVAWAYFLRRGLDLLAPGGLGIYIIPMGFMSDPKRRKLREHVLLRHHLVSAFRLPSVLRLSDGRKRDLFPGTHNVTDLLFFRRRVGELVELDAEDTFIAEGRYFETISGHVLGTEDRSYRLQIIGPPVRLPAIVERPICTACKIRPPVAPAARATEKVDSTDPRLSLARALAQRIDAYFAALSGARGGEDPYLLWPELVGALRAFTAQYGSPLDVKNVRVLSRDRDVMRSFARAFEPDGGLLPSLRERPRQAVSAGPTRDPLALAEHLYRAERGLTLARLMQLYTGDETRESVLSMLLQSGWCVDGPGLTQLVPGEVYFTGDLWARYDRAVAHPDDRQAQKQARRLLDIIGPALLTDLGSFTLRESWIPLALVSSWISETINSDYPPVELTRGEGLVQVRGLDYQALEEHPRLSPDTISLLGWLNHDLVLYKPEKAKKMESLNEARARRAEGWDREFRDWIRGAPERERALMTAYNRHHRGFVVPTFSEDPLAIARWTRDPTKQLHDYQAGGVRRILENRGGLLVYDTGVGKTFTALAAIAAARQEGWVTRPVVIVPNAIVLQWRDEIATVLPDYRVVIIGANPTTTERGGQLDEESETDTPAERAQKWARFQGGEYDLALLTYSSMPRTRIDVDALGAMFAESPALQRQIALKRRNILDKKEADRTEREKAILKGELAGWILERLELPENWDYDGDVRWEDLGIDFLVIDEIHNFKNLFLPEPREKGVPAFMGSPGEGSARAWQLFFRAALVRRRTGGAGILGLSATPAKNGPIELYSVISYINPRAWLDLGIYDAENFVDQFCVLEEREIVTAAMRLEKRLAMVGFRRLRDLQSILRRFLDIKSSSEMARLGRLKKPKASSELVLVDLNDAQREKTAQYLGIYRQKIAEGSVGNFHLGMITRLGLVAIHPALDEGYKFDTALTGGEELPKPDDYSSPKFEAVAQRVLAQAVCGHIVFVEPLAAQVWLKETLIRAGIPGARIALLNAQSAPSAADRRKIAQAFNRGEYTVVIANAIAGEGANLQRRTCAVHNVDIPWDPMTRRQRNGRADRQGNENEALIVYDYLARRSGDGPRLAKLQGKSHWIEEVLESRDDVALNPAAQVSLSPIELLAELTEDAQETAMLLARVEEERRRQARGRLLRQVAALLRAADARFREAERAVDPLEAARLRQEGQRELTALKSVDAAIWPLYEQARVLERQPVLVSLEGVPFWDGLRLWSQRGGASTFYEFGRVVDGRIGHRKLGEATWTTVGVEGLTMPITPASYTGGWPEEGESTGEAIAAAVGRLGAGGGWEDLGWPLASQRFLEEWWPRFAEDFRDQLARRTWAGADELYPALTPDDALILVEAKNLHGLRLMPPDMASFERFLVLARGSTFKLHELRAAARLWWERTVPASVKAREIELAQAPDVEPRPVEPPPAPRDAGFAEAPPRGTPATPAPPTATTRPSAETSPPREVGHFWRIADRYYGDTALIRSMQAAGYPAEHAGFGFFDVVLPKGKISFNRAQDERLFEEQIGRLHTLDVRGDVDLPAMLVELEAAGHAVSGGEWETMPTSYPPPKEPILASVPPPPEPSFAAAAAEVAPEVEAEAEEHEAEEPAPAIAAEEGGLEFSIDPKELQGALNLIKRVSDPKMDNLSMVQIECHGHVFFRIGSPRRFFELRLQSTRCAAMGDATVEVKPLLDAARTLGKQRLTIRKTRGARALQLVAGARQVEIQTIDYTPTRIESEPVHVVSLPGDVLADLLHRTTYAIGSDPKRKHLQVLHVESDERSLRFLSLDGPRLAVASTPVAGAAELDGFQISRPAAERLEALIDQHLALARPRGRGTSRAVPPVQILVTAETPMRPRMLVFRSELFTFAAAHINVDFPSFERVVPALDNLGGIGVVAARELVDALAAVARTKDNAVLEFKDGLQITNKGGGKQPVLRFAVRDAFVSGPPLRIVVNPDLIQPAIAAASGDDRAYVGLAYQTDPKAPFVVTRWLADERPRDRREALAKIHEEVRTHNLAVVMPIT</sequence>
<gene>
    <name evidence="4" type="ORF">K7C98_03055</name>
</gene>
<dbReference type="InterPro" id="IPR027417">
    <property type="entry name" value="P-loop_NTPase"/>
</dbReference>
<dbReference type="PROSITE" id="PS51194">
    <property type="entry name" value="HELICASE_CTER"/>
    <property type="match status" value="1"/>
</dbReference>
<feature type="compositionally biased region" description="Pro residues" evidence="1">
    <location>
        <begin position="1818"/>
        <end position="1836"/>
    </location>
</feature>
<dbReference type="PANTHER" id="PTHR41313:SF1">
    <property type="entry name" value="DNA METHYLASE ADENINE-SPECIFIC DOMAIN-CONTAINING PROTEIN"/>
    <property type="match status" value="1"/>
</dbReference>
<dbReference type="GO" id="GO:0004386">
    <property type="term" value="F:helicase activity"/>
    <property type="evidence" value="ECO:0007669"/>
    <property type="project" value="UniProtKB-KW"/>
</dbReference>
<feature type="region of interest" description="Disordered" evidence="1">
    <location>
        <begin position="1810"/>
        <end position="1840"/>
    </location>
</feature>
<dbReference type="Pfam" id="PF00271">
    <property type="entry name" value="Helicase_C"/>
    <property type="match status" value="1"/>
</dbReference>
<feature type="domain" description="Helicase ATP-binding" evidence="2">
    <location>
        <begin position="775"/>
        <end position="1049"/>
    </location>
</feature>